<dbReference type="PANTHER" id="PTHR13170:SF23">
    <property type="entry name" value="PROTEIN O-GLCNACASE-LIKE"/>
    <property type="match status" value="1"/>
</dbReference>
<sequence>CLGASLALCPEYSLVLEDELGVCGCAVGILDVRSFAKRCQATWLPAMRDKYPSRPHGASGHTATK</sequence>
<name>A0ABD0QSS3_CIRMR</name>
<comment type="caution">
    <text evidence="1">The sequence shown here is derived from an EMBL/GenBank/DDBJ whole genome shotgun (WGS) entry which is preliminary data.</text>
</comment>
<dbReference type="InterPro" id="IPR051822">
    <property type="entry name" value="Glycosyl_Hydrolase_84"/>
</dbReference>
<dbReference type="Proteomes" id="UP001529510">
    <property type="component" value="Unassembled WGS sequence"/>
</dbReference>
<dbReference type="PANTHER" id="PTHR13170">
    <property type="entry name" value="O-GLCNACASE"/>
    <property type="match status" value="1"/>
</dbReference>
<accession>A0ABD0QSS3</accession>
<keyword evidence="2" id="KW-1185">Reference proteome</keyword>
<dbReference type="Gene3D" id="3.40.630.30">
    <property type="match status" value="1"/>
</dbReference>
<feature type="non-terminal residue" evidence="1">
    <location>
        <position position="65"/>
    </location>
</feature>
<gene>
    <name evidence="1" type="ORF">M9458_016377</name>
</gene>
<dbReference type="AlphaFoldDB" id="A0ABD0QSS3"/>
<proteinExistence type="predicted"/>
<organism evidence="1 2">
    <name type="scientific">Cirrhinus mrigala</name>
    <name type="common">Mrigala</name>
    <dbReference type="NCBI Taxonomy" id="683832"/>
    <lineage>
        <taxon>Eukaryota</taxon>
        <taxon>Metazoa</taxon>
        <taxon>Chordata</taxon>
        <taxon>Craniata</taxon>
        <taxon>Vertebrata</taxon>
        <taxon>Euteleostomi</taxon>
        <taxon>Actinopterygii</taxon>
        <taxon>Neopterygii</taxon>
        <taxon>Teleostei</taxon>
        <taxon>Ostariophysi</taxon>
        <taxon>Cypriniformes</taxon>
        <taxon>Cyprinidae</taxon>
        <taxon>Labeoninae</taxon>
        <taxon>Labeonini</taxon>
        <taxon>Cirrhinus</taxon>
    </lineage>
</organism>
<protein>
    <submittedName>
        <fullName evidence="1">Uncharacterized protein</fullName>
    </submittedName>
</protein>
<evidence type="ECO:0000313" key="1">
    <source>
        <dbReference type="EMBL" id="KAL0189278.1"/>
    </source>
</evidence>
<feature type="non-terminal residue" evidence="1">
    <location>
        <position position="1"/>
    </location>
</feature>
<evidence type="ECO:0000313" key="2">
    <source>
        <dbReference type="Proteomes" id="UP001529510"/>
    </source>
</evidence>
<reference evidence="1 2" key="1">
    <citation type="submission" date="2024-05" db="EMBL/GenBank/DDBJ databases">
        <title>Genome sequencing and assembly of Indian major carp, Cirrhinus mrigala (Hamilton, 1822).</title>
        <authorList>
            <person name="Mohindra V."/>
            <person name="Chowdhury L.M."/>
            <person name="Lal K."/>
            <person name="Jena J.K."/>
        </authorList>
    </citation>
    <scope>NUCLEOTIDE SEQUENCE [LARGE SCALE GENOMIC DNA]</scope>
    <source>
        <strain evidence="1">CM1030</strain>
        <tissue evidence="1">Blood</tissue>
    </source>
</reference>
<dbReference type="EMBL" id="JAMKFB020000007">
    <property type="protein sequence ID" value="KAL0189278.1"/>
    <property type="molecule type" value="Genomic_DNA"/>
</dbReference>